<proteinExistence type="predicted"/>
<dbReference type="Gene3D" id="3.40.50.300">
    <property type="entry name" value="P-loop containing nucleotide triphosphate hydrolases"/>
    <property type="match status" value="1"/>
</dbReference>
<comment type="caution">
    <text evidence="2">The sequence shown here is derived from an EMBL/GenBank/DDBJ whole genome shotgun (WGS) entry which is preliminary data.</text>
</comment>
<dbReference type="InterPro" id="IPR011579">
    <property type="entry name" value="ATPase_dom"/>
</dbReference>
<sequence>MRRVKLRFAGLEVEFADRERALSQVLEWAEKGTWHPIVVFGPEGCGKTAWLRQAAEVLREEGYEVFYIHPLDKLVYAEVSMPSVREAFLELARKAFAEEAPGRIAWAVFDFVRDLLKARRAKVAIVADDVFQAIGLSQAAAYVKGLLNMVEHPLHDYEKMVVLVATSEGVSRREIGRHRWADLVPMWNMPREGFEELYEQVPGPKPDIEEAWRITGGNPGALARLYEAKWDAGKAATKLASSKELTASFVEKWRRWLEETVEDPDTLWRADAPEELVGELVARNLIVYNVYEREPWLWVDQPPPEKDLELGIGRHVAWQTPLHREAVRRALENHA</sequence>
<evidence type="ECO:0000259" key="1">
    <source>
        <dbReference type="Pfam" id="PF01637"/>
    </source>
</evidence>
<dbReference type="GO" id="GO:0005524">
    <property type="term" value="F:ATP binding"/>
    <property type="evidence" value="ECO:0007669"/>
    <property type="project" value="InterPro"/>
</dbReference>
<reference evidence="2" key="1">
    <citation type="journal article" date="2020" name="mSystems">
        <title>Genome- and Community-Level Interaction Insights into Carbon Utilization and Element Cycling Functions of Hydrothermarchaeota in Hydrothermal Sediment.</title>
        <authorList>
            <person name="Zhou Z."/>
            <person name="Liu Y."/>
            <person name="Xu W."/>
            <person name="Pan J."/>
            <person name="Luo Z.H."/>
            <person name="Li M."/>
        </authorList>
    </citation>
    <scope>NUCLEOTIDE SEQUENCE [LARGE SCALE GENOMIC DNA]</scope>
    <source>
        <strain evidence="2">SpSt-116</strain>
    </source>
</reference>
<dbReference type="EMBL" id="DSAY01000104">
    <property type="protein sequence ID" value="HDP15272.1"/>
    <property type="molecule type" value="Genomic_DNA"/>
</dbReference>
<organism evidence="2">
    <name type="scientific">Thermofilum adornatum</name>
    <dbReference type="NCBI Taxonomy" id="1365176"/>
    <lineage>
        <taxon>Archaea</taxon>
        <taxon>Thermoproteota</taxon>
        <taxon>Thermoprotei</taxon>
        <taxon>Thermofilales</taxon>
        <taxon>Thermofilaceae</taxon>
        <taxon>Thermofilum</taxon>
    </lineage>
</organism>
<name>A0A7C1GPZ4_9CREN</name>
<dbReference type="Pfam" id="PF01637">
    <property type="entry name" value="ATPase_2"/>
    <property type="match status" value="1"/>
</dbReference>
<dbReference type="CDD" id="cd00009">
    <property type="entry name" value="AAA"/>
    <property type="match status" value="1"/>
</dbReference>
<dbReference type="SUPFAM" id="SSF52540">
    <property type="entry name" value="P-loop containing nucleoside triphosphate hydrolases"/>
    <property type="match status" value="1"/>
</dbReference>
<feature type="domain" description="ATPase" evidence="1">
    <location>
        <begin position="15"/>
        <end position="225"/>
    </location>
</feature>
<dbReference type="InterPro" id="IPR027417">
    <property type="entry name" value="P-loop_NTPase"/>
</dbReference>
<accession>A0A7C1GPZ4</accession>
<gene>
    <name evidence="2" type="ORF">ENN26_05805</name>
</gene>
<protein>
    <recommendedName>
        <fullName evidence="1">ATPase domain-containing protein</fullName>
    </recommendedName>
</protein>
<dbReference type="AlphaFoldDB" id="A0A7C1GPZ4"/>
<evidence type="ECO:0000313" key="2">
    <source>
        <dbReference type="EMBL" id="HDP15272.1"/>
    </source>
</evidence>